<organism evidence="5 6">
    <name type="scientific">Actinobaculum massiliense ACS-171-V-Col2</name>
    <dbReference type="NCBI Taxonomy" id="883066"/>
    <lineage>
        <taxon>Bacteria</taxon>
        <taxon>Bacillati</taxon>
        <taxon>Actinomycetota</taxon>
        <taxon>Actinomycetes</taxon>
        <taxon>Actinomycetales</taxon>
        <taxon>Actinomycetaceae</taxon>
        <taxon>Actinobaculum</taxon>
    </lineage>
</organism>
<feature type="transmembrane region" description="Helical" evidence="2">
    <location>
        <begin position="368"/>
        <end position="385"/>
    </location>
</feature>
<evidence type="ECO:0000259" key="4">
    <source>
        <dbReference type="Pfam" id="PF24677"/>
    </source>
</evidence>
<dbReference type="InterPro" id="IPR056071">
    <property type="entry name" value="DUF7654"/>
</dbReference>
<feature type="region of interest" description="Disordered" evidence="1">
    <location>
        <begin position="678"/>
        <end position="747"/>
    </location>
</feature>
<protein>
    <submittedName>
        <fullName evidence="5">Uncharacterized protein</fullName>
    </submittedName>
</protein>
<dbReference type="Proteomes" id="UP000009888">
    <property type="component" value="Unassembled WGS sequence"/>
</dbReference>
<evidence type="ECO:0000313" key="6">
    <source>
        <dbReference type="Proteomes" id="UP000009888"/>
    </source>
</evidence>
<keyword evidence="2" id="KW-0812">Transmembrane</keyword>
<dbReference type="STRING" id="202789.GCA_001457435_00889"/>
<dbReference type="HOGENOM" id="CLU_437948_0_0_11"/>
<feature type="transmembrane region" description="Helical" evidence="2">
    <location>
        <begin position="458"/>
        <end position="478"/>
    </location>
</feature>
<gene>
    <name evidence="5" type="ORF">HMPREF9233_01226</name>
</gene>
<feature type="transmembrane region" description="Helical" evidence="2">
    <location>
        <begin position="216"/>
        <end position="233"/>
    </location>
</feature>
<feature type="transmembrane region" description="Helical" evidence="2">
    <location>
        <begin position="54"/>
        <end position="74"/>
    </location>
</feature>
<comment type="caution">
    <text evidence="5">The sequence shown here is derived from an EMBL/GenBank/DDBJ whole genome shotgun (WGS) entry which is preliminary data.</text>
</comment>
<feature type="domain" description="DUF7654" evidence="3">
    <location>
        <begin position="554"/>
        <end position="644"/>
    </location>
</feature>
<feature type="compositionally biased region" description="Low complexity" evidence="1">
    <location>
        <begin position="680"/>
        <end position="720"/>
    </location>
</feature>
<accession>K9EUT8</accession>
<evidence type="ECO:0000259" key="3">
    <source>
        <dbReference type="Pfam" id="PF24672"/>
    </source>
</evidence>
<dbReference type="Pfam" id="PF24672">
    <property type="entry name" value="DUF7654"/>
    <property type="match status" value="1"/>
</dbReference>
<feature type="transmembrane region" description="Helical" evidence="2">
    <location>
        <begin position="429"/>
        <end position="446"/>
    </location>
</feature>
<feature type="transmembrane region" description="Helical" evidence="2">
    <location>
        <begin position="287"/>
        <end position="306"/>
    </location>
</feature>
<sequence>MIRDVLSKSTNNCSRIRDSRSCAGGANHDDGTNPSRSASAVGKSSWALSRPPRWHWWLTGVIVAIYIIFSVLGLTTSNLGAKFAHGPNSTTIGPTASLRSDEYMAGTPMELSIMETGDQATTGPLAEESSVVQRIPIGPVQHLVFWDSTLTKILSFLPDAQMFAASWWLSSLVLLLAMPYWMVLMGGRWNLAWAATFLCVFSPANWWWTFQISDQLGFTVLGCTFLLLAARGAEKKRWKFAAILGILSAICLAGMVSRYLVWSLILGGGVLLATSVKILHRWRDRSLLTLISTGAVTLILALAVLWEGRRGMAALTAAVYPGQRLTTGEASDMGWTFSANFFFSLSAGQVRPVSAPYTYASNISELSTSWNFLLLIIPFALVLAYQTQRIRDRLPEIALGLWCMLWFAWGFVGTGGFGVKIPLLNSVPAARTIQIIGALFAIWLMLTLSKIKQRQLSIAITGSAVVGMILLHSGSELLLRYVPSFSYKEVLLWSLVGAIVTFVLLYAPRSSWALIASASLGLSSVIATPPLQIGLGSLRGTQTANRLSSEGQEAREKGELWATDTMAGNALLIANGVPTLSGLLRSGPVEDEWLKLDPSGRFKENWSRGGGYIFFKWSLLRHPFFTNPNYDVVEVYVNPCTLAEIYPELTTIVSDNRMSGAGLECLVPAGEIHLQDLPQSSASESAHESASPTQTASAGTSATATAQAHPSGPSGTSGTGKNKRSGISDPASERHADNTQYVYKIQR</sequence>
<keyword evidence="2" id="KW-1133">Transmembrane helix</keyword>
<feature type="transmembrane region" description="Helical" evidence="2">
    <location>
        <begin position="240"/>
        <end position="256"/>
    </location>
</feature>
<evidence type="ECO:0000256" key="2">
    <source>
        <dbReference type="SAM" id="Phobius"/>
    </source>
</evidence>
<feature type="transmembrane region" description="Helical" evidence="2">
    <location>
        <begin position="490"/>
        <end position="507"/>
    </location>
</feature>
<keyword evidence="2" id="KW-0472">Membrane</keyword>
<name>K9EUT8_9ACTO</name>
<dbReference type="RefSeq" id="WP_007001432.1">
    <property type="nucleotide sequence ID" value="NZ_JH992955.1"/>
</dbReference>
<dbReference type="InterPro" id="IPR056074">
    <property type="entry name" value="DUF7657"/>
</dbReference>
<feature type="transmembrane region" description="Helical" evidence="2">
    <location>
        <begin position="191"/>
        <end position="210"/>
    </location>
</feature>
<dbReference type="AlphaFoldDB" id="K9EUT8"/>
<feature type="domain" description="DUF7657" evidence="4">
    <location>
        <begin position="57"/>
        <end position="448"/>
    </location>
</feature>
<dbReference type="EMBL" id="AGWL01000007">
    <property type="protein sequence ID" value="EKU94772.1"/>
    <property type="molecule type" value="Genomic_DNA"/>
</dbReference>
<proteinExistence type="predicted"/>
<reference evidence="5 6" key="1">
    <citation type="submission" date="2012-09" db="EMBL/GenBank/DDBJ databases">
        <title>The Genome Sequence of Actinobaculum massiliae ACS-171-V-COL2.</title>
        <authorList>
            <consortium name="The Broad Institute Genome Sequencing Platform"/>
            <person name="Earl A."/>
            <person name="Ward D."/>
            <person name="Feldgarden M."/>
            <person name="Gevers D."/>
            <person name="Saerens B."/>
            <person name="Vaneechoutte M."/>
            <person name="Walker B."/>
            <person name="Young S.K."/>
            <person name="Zeng Q."/>
            <person name="Gargeya S."/>
            <person name="Fitzgerald M."/>
            <person name="Haas B."/>
            <person name="Abouelleil A."/>
            <person name="Alvarado L."/>
            <person name="Arachchi H.M."/>
            <person name="Berlin A."/>
            <person name="Chapman S.B."/>
            <person name="Goldberg J."/>
            <person name="Griggs A."/>
            <person name="Gujja S."/>
            <person name="Hansen M."/>
            <person name="Howarth C."/>
            <person name="Imamovic A."/>
            <person name="Larimer J."/>
            <person name="McCowen C."/>
            <person name="Montmayeur A."/>
            <person name="Murphy C."/>
            <person name="Neiman D."/>
            <person name="Pearson M."/>
            <person name="Priest M."/>
            <person name="Roberts A."/>
            <person name="Saif S."/>
            <person name="Shea T."/>
            <person name="Sisk P."/>
            <person name="Sykes S."/>
            <person name="Wortman J."/>
            <person name="Nusbaum C."/>
            <person name="Birren B."/>
        </authorList>
    </citation>
    <scope>NUCLEOTIDE SEQUENCE [LARGE SCALE GENOMIC DNA]</scope>
    <source>
        <strain evidence="6">ACS-171-V-Col2</strain>
    </source>
</reference>
<dbReference type="Pfam" id="PF24677">
    <property type="entry name" value="DUF7657"/>
    <property type="match status" value="1"/>
</dbReference>
<feature type="transmembrane region" description="Helical" evidence="2">
    <location>
        <begin position="262"/>
        <end position="280"/>
    </location>
</feature>
<feature type="transmembrane region" description="Helical" evidence="2">
    <location>
        <begin position="165"/>
        <end position="184"/>
    </location>
</feature>
<feature type="transmembrane region" description="Helical" evidence="2">
    <location>
        <begin position="397"/>
        <end position="417"/>
    </location>
</feature>
<keyword evidence="6" id="KW-1185">Reference proteome</keyword>
<evidence type="ECO:0000313" key="5">
    <source>
        <dbReference type="EMBL" id="EKU94772.1"/>
    </source>
</evidence>
<feature type="region of interest" description="Disordered" evidence="1">
    <location>
        <begin position="17"/>
        <end position="39"/>
    </location>
</feature>
<dbReference type="PATRIC" id="fig|883066.3.peg.1285"/>
<evidence type="ECO:0000256" key="1">
    <source>
        <dbReference type="SAM" id="MobiDB-lite"/>
    </source>
</evidence>